<evidence type="ECO:0000313" key="6">
    <source>
        <dbReference type="Proteomes" id="UP001595528"/>
    </source>
</evidence>
<dbReference type="InterPro" id="IPR037873">
    <property type="entry name" value="BamE-like"/>
</dbReference>
<evidence type="ECO:0000256" key="1">
    <source>
        <dbReference type="ARBA" id="ARBA00022729"/>
    </source>
</evidence>
<evidence type="ECO:0000259" key="4">
    <source>
        <dbReference type="Pfam" id="PF04355"/>
    </source>
</evidence>
<dbReference type="RefSeq" id="WP_379897543.1">
    <property type="nucleotide sequence ID" value="NZ_JBHRTR010000005.1"/>
</dbReference>
<dbReference type="Gene3D" id="3.30.1450.10">
    <property type="match status" value="1"/>
</dbReference>
<feature type="domain" description="Outer membrane protein assembly factor BamE" evidence="4">
    <location>
        <begin position="18"/>
        <end position="94"/>
    </location>
</feature>
<dbReference type="InterPro" id="IPR007450">
    <property type="entry name" value="BamE_dom"/>
</dbReference>
<dbReference type="Proteomes" id="UP001595528">
    <property type="component" value="Unassembled WGS sequence"/>
</dbReference>
<accession>A0ABV7KUK0</accession>
<keyword evidence="6" id="KW-1185">Reference proteome</keyword>
<evidence type="ECO:0000256" key="2">
    <source>
        <dbReference type="ARBA" id="ARBA00023136"/>
    </source>
</evidence>
<dbReference type="PANTHER" id="PTHR37482:SF1">
    <property type="entry name" value="OUTER MEMBRANE PROTEIN ASSEMBLY FACTOR BAME"/>
    <property type="match status" value="1"/>
</dbReference>
<dbReference type="InterPro" id="IPR026592">
    <property type="entry name" value="BamE"/>
</dbReference>
<keyword evidence="3" id="KW-0998">Cell outer membrane</keyword>
<dbReference type="PANTHER" id="PTHR37482">
    <property type="entry name" value="OUTER MEMBRANE PROTEIN ASSEMBLY FACTOR BAME"/>
    <property type="match status" value="1"/>
</dbReference>
<evidence type="ECO:0000256" key="3">
    <source>
        <dbReference type="ARBA" id="ARBA00023237"/>
    </source>
</evidence>
<keyword evidence="1" id="KW-0732">Signal</keyword>
<keyword evidence="2" id="KW-0472">Membrane</keyword>
<protein>
    <submittedName>
        <fullName evidence="5">Outer membrane protein assembly factor BamE</fullName>
    </submittedName>
</protein>
<reference evidence="6" key="1">
    <citation type="journal article" date="2019" name="Int. J. Syst. Evol. Microbiol.">
        <title>The Global Catalogue of Microorganisms (GCM) 10K type strain sequencing project: providing services to taxonomists for standard genome sequencing and annotation.</title>
        <authorList>
            <consortium name="The Broad Institute Genomics Platform"/>
            <consortium name="The Broad Institute Genome Sequencing Center for Infectious Disease"/>
            <person name="Wu L."/>
            <person name="Ma J."/>
        </authorList>
    </citation>
    <scope>NUCLEOTIDE SEQUENCE [LARGE SCALE GENOMIC DNA]</scope>
    <source>
        <strain evidence="6">KCTC 42964</strain>
    </source>
</reference>
<organism evidence="5 6">
    <name type="scientific">Marinibaculum pumilum</name>
    <dbReference type="NCBI Taxonomy" id="1766165"/>
    <lineage>
        <taxon>Bacteria</taxon>
        <taxon>Pseudomonadati</taxon>
        <taxon>Pseudomonadota</taxon>
        <taxon>Alphaproteobacteria</taxon>
        <taxon>Rhodospirillales</taxon>
        <taxon>Rhodospirillaceae</taxon>
        <taxon>Marinibaculum</taxon>
    </lineage>
</organism>
<evidence type="ECO:0000313" key="5">
    <source>
        <dbReference type="EMBL" id="MFC3225810.1"/>
    </source>
</evidence>
<name>A0ABV7KUK0_9PROT</name>
<sequence length="141" mass="15972">MLLLLLAAACTPRFSTHGAVFTDEEADRIQPGRQTQAEVEQILGSPSVTATFRRPEDTWYYISSEFEAYGIFAPEAVRRRILAVNFDESLRVKEVERFELEDGQEIAMVERETPTRGKELSLLQQLFGNLGRFNDVSPSSN</sequence>
<comment type="caution">
    <text evidence="5">The sequence shown here is derived from an EMBL/GenBank/DDBJ whole genome shotgun (WGS) entry which is preliminary data.</text>
</comment>
<dbReference type="EMBL" id="JBHRTR010000005">
    <property type="protein sequence ID" value="MFC3225810.1"/>
    <property type="molecule type" value="Genomic_DNA"/>
</dbReference>
<dbReference type="Pfam" id="PF04355">
    <property type="entry name" value="BamE"/>
    <property type="match status" value="1"/>
</dbReference>
<proteinExistence type="predicted"/>
<gene>
    <name evidence="5" type="ORF">ACFOGJ_01110</name>
</gene>